<protein>
    <submittedName>
        <fullName evidence="1">Uncharacterized protein</fullName>
    </submittedName>
</protein>
<dbReference type="EMBL" id="CP003538">
    <property type="protein sequence ID" value="AGH97007.1"/>
    <property type="molecule type" value="Genomic_DNA"/>
</dbReference>
<dbReference type="KEGG" id="man:A11S_171"/>
<evidence type="ECO:0000313" key="1">
    <source>
        <dbReference type="EMBL" id="AGH97007.1"/>
    </source>
</evidence>
<dbReference type="RefSeq" id="WP_015466570.1">
    <property type="nucleotide sequence ID" value="NC_020812.1"/>
</dbReference>
<accession>M4VCB2</accession>
<dbReference type="Proteomes" id="UP000011932">
    <property type="component" value="Chromosome"/>
</dbReference>
<evidence type="ECO:0000313" key="2">
    <source>
        <dbReference type="Proteomes" id="UP000011932"/>
    </source>
</evidence>
<name>M4VCB2_9BACT</name>
<dbReference type="HOGENOM" id="CLU_2899119_0_0_5"/>
<reference evidence="1 2" key="1">
    <citation type="journal article" date="2013" name="ISME J.">
        <title>By their genes ye shall know them: genomic signatures of predatory bacteria.</title>
        <authorList>
            <person name="Pasternak Z."/>
            <person name="Pietrokovski S."/>
            <person name="Rotem O."/>
            <person name="Gophna U."/>
            <person name="Lurie-Weinberger M.N."/>
            <person name="Jurkevitch E."/>
        </authorList>
    </citation>
    <scope>NUCLEOTIDE SEQUENCE [LARGE SCALE GENOMIC DNA]</scope>
    <source>
        <strain evidence="1">EPB</strain>
    </source>
</reference>
<proteinExistence type="predicted"/>
<dbReference type="AlphaFoldDB" id="M4VCB2"/>
<gene>
    <name evidence="1" type="ORF">A11S_171</name>
</gene>
<sequence>MNIMLNIPSIIRSYSREHFIPRKGFIRGLIVRNSDKTEDQRHTTARQWQNLRMNLRAMASNDIKQ</sequence>
<organism evidence="1 2">
    <name type="scientific">Micavibrio aeruginosavorus EPB</name>
    <dbReference type="NCBI Taxonomy" id="349215"/>
    <lineage>
        <taxon>Bacteria</taxon>
        <taxon>Pseudomonadati</taxon>
        <taxon>Bdellovibrionota</taxon>
        <taxon>Bdellovibrionia</taxon>
        <taxon>Bdellovibrionales</taxon>
        <taxon>Pseudobdellovibrionaceae</taxon>
        <taxon>Micavibrio</taxon>
    </lineage>
</organism>